<dbReference type="Gene3D" id="2.60.40.10">
    <property type="entry name" value="Immunoglobulins"/>
    <property type="match status" value="1"/>
</dbReference>
<evidence type="ECO:0000313" key="3">
    <source>
        <dbReference type="Proteomes" id="UP001487296"/>
    </source>
</evidence>
<keyword evidence="3" id="KW-1185">Reference proteome</keyword>
<dbReference type="InterPro" id="IPR036116">
    <property type="entry name" value="FN3_sf"/>
</dbReference>
<comment type="caution">
    <text evidence="2">The sequence shown here is derived from an EMBL/GenBank/DDBJ whole genome shotgun (WGS) entry which is preliminary data.</text>
</comment>
<organism evidence="2 3">
    <name type="scientific">Hallella faecis</name>
    <dbReference type="NCBI Taxonomy" id="2841596"/>
    <lineage>
        <taxon>Bacteria</taxon>
        <taxon>Pseudomonadati</taxon>
        <taxon>Bacteroidota</taxon>
        <taxon>Bacteroidia</taxon>
        <taxon>Bacteroidales</taxon>
        <taxon>Prevotellaceae</taxon>
        <taxon>Hallella</taxon>
    </lineage>
</organism>
<sequence length="755" mass="84658">MKRHKVIATLLASLLMAVSASAILAPGRANRSSAEVTDSLKDSSIFVLKPDSAHATPVKAKPAAINLLARCYGDSIVLRWAPEDFVTWNYLNQVGYNLYRIYTDKSGQYHDDLIAKGIRPQTLEQLRARYPESDSLAFVAVGMLYGKGEVMPGQTREPYGEVGGMLEVYDDQQTKFAFAEMVSEWRPDVAQAIGLRYVDRDVKPGVRYEYILQPAKRDPHGRLPIAPGQVEVTCTKYKPMTYTPAYSDSVGKALNVLLRWEDAVNSAFEVERRLEGETEWQRLTKRPYTSALDLGLTQENTSRYADVVEKPGVYEYRVLAYDAFGDLLVSSTTHKVRVGDLDAPTAPVVRRILIDRDGNPDSLQTITAHIEVEKPYVEDDCIGLMPLYYNERYTGKQWKRLTETMYNPHDTVLTVDVTGLATGMLTIAAVDTAGNMGYSMPVQLRIEDKKAPEPPLNFKASVEPNGRIHLSWSPAPQDRGDIAFYEVAAANDSTHEFMIISPQQMRDTTFTDSVAVDVNQKYIYYRVRATDYASNIGRYTAMLQVERPHLLPPTPAHLDTLVVDTAGIHLCWIVGADKAIILHNVYRRLEGQADWELIASYEADQMAANDYRMCVDDNPPFNNQRRYEYVVESFNSTGISSGPSLVVSAMNDRNTAVDVTLKLIGRYDAKAGRTRLSWDCHGQQPEGERYWGVYVRKPGSDTFEYLISEDLNDLMHSDRVLSAGESADYYVVLLYSDGRSSNPSNIVTVTAPTKQ</sequence>
<dbReference type="CDD" id="cd00063">
    <property type="entry name" value="FN3"/>
    <property type="match status" value="1"/>
</dbReference>
<reference evidence="2 3" key="1">
    <citation type="submission" date="2024-04" db="EMBL/GenBank/DDBJ databases">
        <title>Human intestinal bacterial collection.</title>
        <authorList>
            <person name="Pauvert C."/>
            <person name="Hitch T.C.A."/>
            <person name="Clavel T."/>
        </authorList>
    </citation>
    <scope>NUCLEOTIDE SEQUENCE [LARGE SCALE GENOMIC DNA]</scope>
    <source>
        <strain evidence="2 3">CLA-AA-H145</strain>
    </source>
</reference>
<feature type="signal peptide" evidence="1">
    <location>
        <begin position="1"/>
        <end position="24"/>
    </location>
</feature>
<accession>A0ABV1FQY6</accession>
<gene>
    <name evidence="2" type="ORF">AAAT34_07140</name>
</gene>
<name>A0ABV1FQY6_9BACT</name>
<dbReference type="SUPFAM" id="SSF49265">
    <property type="entry name" value="Fibronectin type III"/>
    <property type="match status" value="1"/>
</dbReference>
<dbReference type="InterPro" id="IPR003961">
    <property type="entry name" value="FN3_dom"/>
</dbReference>
<dbReference type="EMBL" id="JBBNFP010000023">
    <property type="protein sequence ID" value="MEQ2486830.1"/>
    <property type="molecule type" value="Genomic_DNA"/>
</dbReference>
<protein>
    <submittedName>
        <fullName evidence="2">Fibronectin type III domain-containing protein</fullName>
    </submittedName>
</protein>
<dbReference type="Proteomes" id="UP001487296">
    <property type="component" value="Unassembled WGS sequence"/>
</dbReference>
<evidence type="ECO:0000256" key="1">
    <source>
        <dbReference type="SAM" id="SignalP"/>
    </source>
</evidence>
<proteinExistence type="predicted"/>
<dbReference type="RefSeq" id="WP_215759905.1">
    <property type="nucleotide sequence ID" value="NZ_JAHKBE010000023.1"/>
</dbReference>
<dbReference type="InterPro" id="IPR013783">
    <property type="entry name" value="Ig-like_fold"/>
</dbReference>
<feature type="chain" id="PRO_5046710557" evidence="1">
    <location>
        <begin position="25"/>
        <end position="755"/>
    </location>
</feature>
<keyword evidence="1" id="KW-0732">Signal</keyword>
<evidence type="ECO:0000313" key="2">
    <source>
        <dbReference type="EMBL" id="MEQ2486830.1"/>
    </source>
</evidence>